<reference evidence="1" key="1">
    <citation type="journal article" date="2023" name="J. Hazard. Mater.">
        <title>Anaerobic biodegradation of pyrene and benzo[a]pyrene by a new sulfate-reducing Desulforamulus aquiferis strain DSA.</title>
        <authorList>
            <person name="Zhang Z."/>
            <person name="Sun J."/>
            <person name="Gong X."/>
            <person name="Wang C."/>
            <person name="Wang H."/>
        </authorList>
    </citation>
    <scope>NUCLEOTIDE SEQUENCE</scope>
    <source>
        <strain evidence="1">DSA</strain>
    </source>
</reference>
<dbReference type="Proteomes" id="UP001172911">
    <property type="component" value="Unassembled WGS sequence"/>
</dbReference>
<dbReference type="EMBL" id="JARPTC010000001">
    <property type="protein sequence ID" value="MDO7785733.1"/>
    <property type="molecule type" value="Genomic_DNA"/>
</dbReference>
<comment type="caution">
    <text evidence="1">The sequence shown here is derived from an EMBL/GenBank/DDBJ whole genome shotgun (WGS) entry which is preliminary data.</text>
</comment>
<keyword evidence="2" id="KW-1185">Reference proteome</keyword>
<gene>
    <name evidence="1" type="ORF">P6N53_00610</name>
</gene>
<reference evidence="1" key="2">
    <citation type="submission" date="2023-03" db="EMBL/GenBank/DDBJ databases">
        <authorList>
            <person name="Zhang Z."/>
        </authorList>
    </citation>
    <scope>NUCLEOTIDE SEQUENCE</scope>
    <source>
        <strain evidence="1">DSA</strain>
    </source>
</reference>
<organism evidence="1 2">
    <name type="scientific">Desulforamulus aquiferis</name>
    <dbReference type="NCBI Taxonomy" id="1397668"/>
    <lineage>
        <taxon>Bacteria</taxon>
        <taxon>Bacillati</taxon>
        <taxon>Bacillota</taxon>
        <taxon>Clostridia</taxon>
        <taxon>Eubacteriales</taxon>
        <taxon>Peptococcaceae</taxon>
        <taxon>Desulforamulus</taxon>
    </lineage>
</organism>
<protein>
    <submittedName>
        <fullName evidence="1">Uncharacterized protein</fullName>
    </submittedName>
</protein>
<accession>A0AAW7Z7U7</accession>
<dbReference type="AlphaFoldDB" id="A0AAW7Z7U7"/>
<name>A0AAW7Z7U7_9FIRM</name>
<evidence type="ECO:0000313" key="1">
    <source>
        <dbReference type="EMBL" id="MDO7785733.1"/>
    </source>
</evidence>
<sequence length="129" mass="14735">MTGGIYTFSPGERQAVKRTQGFIDAVNENRPGDVYKYLTPELRNGISKEAFIENFKKERSYPYLTPLYFYLDEVKLSPDGKGGEAIVTVAARLPGEKMHFNLTYHGGKYYVEAFKDIVDGTYIEKFSRL</sequence>
<proteinExistence type="predicted"/>
<evidence type="ECO:0000313" key="2">
    <source>
        <dbReference type="Proteomes" id="UP001172911"/>
    </source>
</evidence>